<organism evidence="1 2">
    <name type="scientific">Ambispora leptoticha</name>
    <dbReference type="NCBI Taxonomy" id="144679"/>
    <lineage>
        <taxon>Eukaryota</taxon>
        <taxon>Fungi</taxon>
        <taxon>Fungi incertae sedis</taxon>
        <taxon>Mucoromycota</taxon>
        <taxon>Glomeromycotina</taxon>
        <taxon>Glomeromycetes</taxon>
        <taxon>Archaeosporales</taxon>
        <taxon>Ambisporaceae</taxon>
        <taxon>Ambispora</taxon>
    </lineage>
</organism>
<dbReference type="Proteomes" id="UP000789508">
    <property type="component" value="Unassembled WGS sequence"/>
</dbReference>
<reference evidence="1" key="1">
    <citation type="submission" date="2021-06" db="EMBL/GenBank/DDBJ databases">
        <authorList>
            <person name="Kallberg Y."/>
            <person name="Tangrot J."/>
            <person name="Rosling A."/>
        </authorList>
    </citation>
    <scope>NUCLEOTIDE SEQUENCE</scope>
    <source>
        <strain evidence="1">FL130A</strain>
    </source>
</reference>
<accession>A0A9N9IWL4</accession>
<evidence type="ECO:0000313" key="2">
    <source>
        <dbReference type="Proteomes" id="UP000789508"/>
    </source>
</evidence>
<comment type="caution">
    <text evidence="1">The sequence shown here is derived from an EMBL/GenBank/DDBJ whole genome shotgun (WGS) entry which is preliminary data.</text>
</comment>
<sequence length="40" mass="4156">MLPRGMAGMDVNSLMRQMNMMKQMGLGGGFPGIGGGGGRR</sequence>
<evidence type="ECO:0000313" key="1">
    <source>
        <dbReference type="EMBL" id="CAG8754687.1"/>
    </source>
</evidence>
<keyword evidence="2" id="KW-1185">Reference proteome</keyword>
<name>A0A9N9IWL4_9GLOM</name>
<proteinExistence type="predicted"/>
<protein>
    <submittedName>
        <fullName evidence="1">4361_t:CDS:1</fullName>
    </submittedName>
</protein>
<dbReference type="AlphaFoldDB" id="A0A9N9IWL4"/>
<gene>
    <name evidence="1" type="ORF">ALEPTO_LOCUS13429</name>
</gene>
<dbReference type="EMBL" id="CAJVPS010042811">
    <property type="protein sequence ID" value="CAG8754687.1"/>
    <property type="molecule type" value="Genomic_DNA"/>
</dbReference>